<dbReference type="AlphaFoldDB" id="A0A9P6K9J8"/>
<gene>
    <name evidence="2" type="ORF">BGW38_008395</name>
</gene>
<evidence type="ECO:0000313" key="2">
    <source>
        <dbReference type="EMBL" id="KAF9573661.1"/>
    </source>
</evidence>
<proteinExistence type="predicted"/>
<keyword evidence="1" id="KW-0732">Signal</keyword>
<feature type="chain" id="PRO_5040514302" evidence="1">
    <location>
        <begin position="17"/>
        <end position="101"/>
    </location>
</feature>
<dbReference type="Proteomes" id="UP000780801">
    <property type="component" value="Unassembled WGS sequence"/>
</dbReference>
<reference evidence="2" key="1">
    <citation type="journal article" date="2020" name="Fungal Divers.">
        <title>Resolving the Mortierellaceae phylogeny through synthesis of multi-gene phylogenetics and phylogenomics.</title>
        <authorList>
            <person name="Vandepol N."/>
            <person name="Liber J."/>
            <person name="Desiro A."/>
            <person name="Na H."/>
            <person name="Kennedy M."/>
            <person name="Barry K."/>
            <person name="Grigoriev I.V."/>
            <person name="Miller A.N."/>
            <person name="O'Donnell K."/>
            <person name="Stajich J.E."/>
            <person name="Bonito G."/>
        </authorList>
    </citation>
    <scope>NUCLEOTIDE SEQUENCE</scope>
    <source>
        <strain evidence="2">KOD1015</strain>
    </source>
</reference>
<accession>A0A9P6K9J8</accession>
<keyword evidence="3" id="KW-1185">Reference proteome</keyword>
<protein>
    <submittedName>
        <fullName evidence="2">Uncharacterized protein</fullName>
    </submittedName>
</protein>
<name>A0A9P6K9J8_9FUNG</name>
<feature type="non-terminal residue" evidence="2">
    <location>
        <position position="101"/>
    </location>
</feature>
<evidence type="ECO:0000256" key="1">
    <source>
        <dbReference type="SAM" id="SignalP"/>
    </source>
</evidence>
<dbReference type="EMBL" id="JAABOA010005777">
    <property type="protein sequence ID" value="KAF9573661.1"/>
    <property type="molecule type" value="Genomic_DNA"/>
</dbReference>
<feature type="signal peptide" evidence="1">
    <location>
        <begin position="1"/>
        <end position="16"/>
    </location>
</feature>
<comment type="caution">
    <text evidence="2">The sequence shown here is derived from an EMBL/GenBank/DDBJ whole genome shotgun (WGS) entry which is preliminary data.</text>
</comment>
<evidence type="ECO:0000313" key="3">
    <source>
        <dbReference type="Proteomes" id="UP000780801"/>
    </source>
</evidence>
<organism evidence="2 3">
    <name type="scientific">Lunasporangiospora selenospora</name>
    <dbReference type="NCBI Taxonomy" id="979761"/>
    <lineage>
        <taxon>Eukaryota</taxon>
        <taxon>Fungi</taxon>
        <taxon>Fungi incertae sedis</taxon>
        <taxon>Mucoromycota</taxon>
        <taxon>Mortierellomycotina</taxon>
        <taxon>Mortierellomycetes</taxon>
        <taxon>Mortierellales</taxon>
        <taxon>Mortierellaceae</taxon>
        <taxon>Lunasporangiospora</taxon>
    </lineage>
</organism>
<sequence length="101" mass="11280">MKIAFIAALLIVQTQALHYCTSSRSCDIRGLITGINNTPRCAGRWSQKCNLFGRNCDYCSGPLGDKYDEVNNWCKGKGGQLCYSECYHGGCTNWCDKNIQK</sequence>